<dbReference type="RefSeq" id="XP_013423777.1">
    <property type="nucleotide sequence ID" value="XM_013568323.1"/>
</dbReference>
<feature type="region of interest" description="Disordered" evidence="1">
    <location>
        <begin position="1"/>
        <end position="41"/>
    </location>
</feature>
<dbReference type="GeneID" id="25417528"/>
<evidence type="ECO:0000256" key="1">
    <source>
        <dbReference type="SAM" id="MobiDB-lite"/>
    </source>
</evidence>
<name>A0A074X4K7_9PEZI</name>
<evidence type="ECO:0000313" key="3">
    <source>
        <dbReference type="Proteomes" id="UP000027730"/>
    </source>
</evidence>
<keyword evidence="3" id="KW-1185">Reference proteome</keyword>
<dbReference type="Proteomes" id="UP000027730">
    <property type="component" value="Unassembled WGS sequence"/>
</dbReference>
<dbReference type="EMBL" id="KL584721">
    <property type="protein sequence ID" value="KEQ69531.1"/>
    <property type="molecule type" value="Genomic_DNA"/>
</dbReference>
<reference evidence="2 3" key="1">
    <citation type="journal article" date="2014" name="BMC Genomics">
        <title>Genome sequencing of four Aureobasidium pullulans varieties: biotechnological potential, stress tolerance, and description of new species.</title>
        <authorList>
            <person name="Gostin Ar C."/>
            <person name="Ohm R.A."/>
            <person name="Kogej T."/>
            <person name="Sonjak S."/>
            <person name="Turk M."/>
            <person name="Zajc J."/>
            <person name="Zalar P."/>
            <person name="Grube M."/>
            <person name="Sun H."/>
            <person name="Han J."/>
            <person name="Sharma A."/>
            <person name="Chiniquy J."/>
            <person name="Ngan C.Y."/>
            <person name="Lipzen A."/>
            <person name="Barry K."/>
            <person name="Grigoriev I.V."/>
            <person name="Gunde-Cimerman N."/>
        </authorList>
    </citation>
    <scope>NUCLEOTIDE SEQUENCE [LARGE SCALE GENOMIC DNA]</scope>
    <source>
        <strain evidence="2 3">CBS 147.97</strain>
    </source>
</reference>
<gene>
    <name evidence="2" type="ORF">M436DRAFT_85406</name>
</gene>
<proteinExistence type="predicted"/>
<evidence type="ECO:0000313" key="2">
    <source>
        <dbReference type="EMBL" id="KEQ69531.1"/>
    </source>
</evidence>
<protein>
    <submittedName>
        <fullName evidence="2">Uncharacterized protein</fullName>
    </submittedName>
</protein>
<feature type="compositionally biased region" description="Polar residues" evidence="1">
    <location>
        <begin position="7"/>
        <end position="18"/>
    </location>
</feature>
<accession>A0A074X4K7</accession>
<organism evidence="2 3">
    <name type="scientific">Aureobasidium namibiae CBS 147.97</name>
    <dbReference type="NCBI Taxonomy" id="1043004"/>
    <lineage>
        <taxon>Eukaryota</taxon>
        <taxon>Fungi</taxon>
        <taxon>Dikarya</taxon>
        <taxon>Ascomycota</taxon>
        <taxon>Pezizomycotina</taxon>
        <taxon>Dothideomycetes</taxon>
        <taxon>Dothideomycetidae</taxon>
        <taxon>Dothideales</taxon>
        <taxon>Saccotheciaceae</taxon>
        <taxon>Aureobasidium</taxon>
    </lineage>
</organism>
<sequence>MAKRELTSASQPTSSGSGKRSCMDGSEKQASHLTSPAPAEDFEGLHDMWDEPLAVSKDTWAVTRCVSDHGNTITKWTAGHFVAVAMWSGGLEAGIQAAKAIRIFGIWSPHADYRLGEPPPLSRVAARSDILGRLWPTVESTEDHRLLEWANQRYPGNSFTDFATAHRHLLRECIGPDLTKFPTVVRPNLDYHNGAPLVWKRLVTIEQFWDTLAPVLRKHFDAEVDLDTIALKIQPAAMSRSTKDAYGGSRGFETHMKAKSGGHYWSSRGNHRESNMIMTDDHQDDDEEFDEKPKLKIEVEPTLLKDNIGRSRERLNSTRQGGSGTKNLFAKTTHARRYRPILPRSSSGTYKYSSSYGPANSGAVQPVTPSFLVIEEPQPVYYQVVNQLYEQSCGVSVDQITYFRDRHNAQLDLPQAWKKICDYRKSNNMRTLGVRDRLPHPRVFSCATSRSNAVSKPGVEILKGDLDEVLRQNAKNDLSKFEKFCQPVILLD</sequence>
<dbReference type="OrthoDB" id="3920775at2759"/>
<dbReference type="AlphaFoldDB" id="A0A074X4K7"/>
<dbReference type="HOGENOM" id="CLU_554300_0_0_1"/>
<feature type="compositionally biased region" description="Basic and acidic residues" evidence="1">
    <location>
        <begin position="21"/>
        <end position="30"/>
    </location>
</feature>